<evidence type="ECO:0000256" key="2">
    <source>
        <dbReference type="ARBA" id="ARBA00022500"/>
    </source>
</evidence>
<evidence type="ECO:0000256" key="5">
    <source>
        <dbReference type="ARBA" id="ARBA00022729"/>
    </source>
</evidence>
<evidence type="ECO:0000256" key="6">
    <source>
        <dbReference type="ARBA" id="ARBA00023198"/>
    </source>
</evidence>
<feature type="signal peptide" evidence="7">
    <location>
        <begin position="1"/>
        <end position="21"/>
    </location>
</feature>
<keyword evidence="5 7" id="KW-0732">Signal</keyword>
<comment type="subcellular location">
    <subcellularLocation>
        <location evidence="1">Secreted</location>
    </subcellularLocation>
</comment>
<evidence type="ECO:0000259" key="8">
    <source>
        <dbReference type="SMART" id="SM00199"/>
    </source>
</evidence>
<evidence type="ECO:0000313" key="10">
    <source>
        <dbReference type="Proteomes" id="UP000606274"/>
    </source>
</evidence>
<keyword evidence="6" id="KW-0395">Inflammatory response</keyword>
<dbReference type="GO" id="GO:0006955">
    <property type="term" value="P:immune response"/>
    <property type="evidence" value="ECO:0007669"/>
    <property type="project" value="InterPro"/>
</dbReference>
<evidence type="ECO:0000313" key="9">
    <source>
        <dbReference type="EMBL" id="KAF7687262.1"/>
    </source>
</evidence>
<evidence type="ECO:0000256" key="1">
    <source>
        <dbReference type="ARBA" id="ARBA00004613"/>
    </source>
</evidence>
<dbReference type="InterPro" id="IPR036048">
    <property type="entry name" value="Interleukin_8-like_sf"/>
</dbReference>
<gene>
    <name evidence="9" type="ORF">HF521_014490</name>
</gene>
<dbReference type="SMART" id="SM00199">
    <property type="entry name" value="SCY"/>
    <property type="match status" value="1"/>
</dbReference>
<evidence type="ECO:0000256" key="4">
    <source>
        <dbReference type="ARBA" id="ARBA00022525"/>
    </source>
</evidence>
<comment type="caution">
    <text evidence="9">The sequence shown here is derived from an EMBL/GenBank/DDBJ whole genome shotgun (WGS) entry which is preliminary data.</text>
</comment>
<keyword evidence="4" id="KW-0964">Secreted</keyword>
<dbReference type="SUPFAM" id="SSF54117">
    <property type="entry name" value="Interleukin 8-like chemokines"/>
    <property type="match status" value="1"/>
</dbReference>
<keyword evidence="2" id="KW-0145">Chemotaxis</keyword>
<organism evidence="9 10">
    <name type="scientific">Silurus meridionalis</name>
    <name type="common">Southern catfish</name>
    <name type="synonym">Silurus soldatovi meridionalis</name>
    <dbReference type="NCBI Taxonomy" id="175797"/>
    <lineage>
        <taxon>Eukaryota</taxon>
        <taxon>Metazoa</taxon>
        <taxon>Chordata</taxon>
        <taxon>Craniata</taxon>
        <taxon>Vertebrata</taxon>
        <taxon>Euteleostomi</taxon>
        <taxon>Actinopterygii</taxon>
        <taxon>Neopterygii</taxon>
        <taxon>Teleostei</taxon>
        <taxon>Ostariophysi</taxon>
        <taxon>Siluriformes</taxon>
        <taxon>Siluridae</taxon>
        <taxon>Silurus</taxon>
    </lineage>
</organism>
<dbReference type="EMBL" id="JABFDY010000027">
    <property type="protein sequence ID" value="KAF7687262.1"/>
    <property type="molecule type" value="Genomic_DNA"/>
</dbReference>
<evidence type="ECO:0000256" key="7">
    <source>
        <dbReference type="SAM" id="SignalP"/>
    </source>
</evidence>
<keyword evidence="10" id="KW-1185">Reference proteome</keyword>
<dbReference type="PANTHER" id="PTHR12015">
    <property type="entry name" value="SMALL INDUCIBLE CYTOKINE A"/>
    <property type="match status" value="1"/>
</dbReference>
<dbReference type="GO" id="GO:0006954">
    <property type="term" value="P:inflammatory response"/>
    <property type="evidence" value="ECO:0007669"/>
    <property type="project" value="UniProtKB-KW"/>
</dbReference>
<name>A0A8T0A8C3_SILME</name>
<dbReference type="Pfam" id="PF00048">
    <property type="entry name" value="IL8"/>
    <property type="match status" value="1"/>
</dbReference>
<feature type="domain" description="Chemokine interleukin-8-like" evidence="8">
    <location>
        <begin position="26"/>
        <end position="90"/>
    </location>
</feature>
<keyword evidence="3" id="KW-0202">Cytokine</keyword>
<dbReference type="GO" id="GO:0005615">
    <property type="term" value="C:extracellular space"/>
    <property type="evidence" value="ECO:0007669"/>
    <property type="project" value="UniProtKB-KW"/>
</dbReference>
<dbReference type="InterPro" id="IPR039809">
    <property type="entry name" value="Chemokine_b/g/d"/>
</dbReference>
<evidence type="ECO:0000256" key="3">
    <source>
        <dbReference type="ARBA" id="ARBA00022514"/>
    </source>
</evidence>
<sequence>MTNAVVALLVFTVLLWNNAQAFPNSAADCCLSTSETLVPRRIAESYLIQTLDSGCPIPATVFITRRNKRLCSPPASNQGFPWVMKLIEYLDNRNNKSKGA</sequence>
<dbReference type="Proteomes" id="UP000606274">
    <property type="component" value="Unassembled WGS sequence"/>
</dbReference>
<protein>
    <recommendedName>
        <fullName evidence="8">Chemokine interleukin-8-like domain-containing protein</fullName>
    </recommendedName>
</protein>
<feature type="chain" id="PRO_5035873393" description="Chemokine interleukin-8-like domain-containing protein" evidence="7">
    <location>
        <begin position="22"/>
        <end position="100"/>
    </location>
</feature>
<dbReference type="PANTHER" id="PTHR12015:SF111">
    <property type="entry name" value="C-C MOTIF CHEMOKINE 17"/>
    <property type="match status" value="1"/>
</dbReference>
<accession>A0A8T0A8C3</accession>
<dbReference type="GO" id="GO:0008009">
    <property type="term" value="F:chemokine activity"/>
    <property type="evidence" value="ECO:0007669"/>
    <property type="project" value="InterPro"/>
</dbReference>
<dbReference type="Gene3D" id="2.40.50.40">
    <property type="match status" value="1"/>
</dbReference>
<reference evidence="9" key="1">
    <citation type="submission" date="2020-08" db="EMBL/GenBank/DDBJ databases">
        <title>Chromosome-level assembly of Southern catfish (Silurus meridionalis) provides insights into visual adaptation to the nocturnal and benthic lifestyles.</title>
        <authorList>
            <person name="Zhang Y."/>
            <person name="Wang D."/>
            <person name="Peng Z."/>
        </authorList>
    </citation>
    <scope>NUCLEOTIDE SEQUENCE</scope>
    <source>
        <strain evidence="9">SWU-2019-XX</strain>
        <tissue evidence="9">Muscle</tissue>
    </source>
</reference>
<proteinExistence type="predicted"/>
<dbReference type="InterPro" id="IPR001811">
    <property type="entry name" value="Chemokine_IL8-like_dom"/>
</dbReference>
<dbReference type="AlphaFoldDB" id="A0A8T0A8C3"/>